<dbReference type="PANTHER" id="PTHR24321:SF8">
    <property type="entry name" value="ESTRADIOL 17-BETA-DEHYDROGENASE 8-RELATED"/>
    <property type="match status" value="1"/>
</dbReference>
<proteinExistence type="inferred from homology"/>
<reference evidence="4 5" key="1">
    <citation type="journal article" date="2015" name="Stand. Genomic Sci.">
        <title>Genomic Encyclopedia of Bacterial and Archaeal Type Strains, Phase III: the genomes of soil and plant-associated and newly described type strains.</title>
        <authorList>
            <person name="Whitman W.B."/>
            <person name="Woyke T."/>
            <person name="Klenk H.P."/>
            <person name="Zhou Y."/>
            <person name="Lilburn T.G."/>
            <person name="Beck B.J."/>
            <person name="De Vos P."/>
            <person name="Vandamme P."/>
            <person name="Eisen J.A."/>
            <person name="Garrity G."/>
            <person name="Hugenholtz P."/>
            <person name="Kyrpides N.C."/>
        </authorList>
    </citation>
    <scope>NUCLEOTIDE SEQUENCE [LARGE SCALE GENOMIC DNA]</scope>
    <source>
        <strain evidence="4 5">CECT 7306</strain>
    </source>
</reference>
<sequence>MTHRRVALVTGANHGIGAATARRLAADGCAVLLTFHAFDDPEAEEGSRRAHASDADDVVAAVRADGGTALAVAADLADASVVPALFDRAEAELGPVDVLVHNATASLLDTFRPQEHDWAGRPQHGLTAETVDRQFAVDARAGALLIAEHALRLQRRGATWGRVVTLTSGGVEGFPGEVSYGAAKAALVSYTLSAALELSRFGVTANAVHPPVTDTGWVTDEVRAAVAADDRWMGVAEPDEPARLIAWLASEAADRVTGNVIRMA</sequence>
<dbReference type="OrthoDB" id="3571370at2"/>
<gene>
    <name evidence="4" type="ORF">EDC03_0367</name>
</gene>
<dbReference type="PANTHER" id="PTHR24321">
    <property type="entry name" value="DEHYDROGENASES, SHORT CHAIN"/>
    <property type="match status" value="1"/>
</dbReference>
<keyword evidence="2" id="KW-0560">Oxidoreductase</keyword>
<name>A0A3N1HTB2_9ACTN</name>
<dbReference type="Pfam" id="PF00106">
    <property type="entry name" value="adh_short"/>
    <property type="match status" value="1"/>
</dbReference>
<dbReference type="RefSeq" id="WP_123378469.1">
    <property type="nucleotide sequence ID" value="NZ_RJKN01000001.1"/>
</dbReference>
<dbReference type="PRINTS" id="PR00080">
    <property type="entry name" value="SDRFAMILY"/>
</dbReference>
<comment type="caution">
    <text evidence="4">The sequence shown here is derived from an EMBL/GenBank/DDBJ whole genome shotgun (WGS) entry which is preliminary data.</text>
</comment>
<dbReference type="GO" id="GO:0016491">
    <property type="term" value="F:oxidoreductase activity"/>
    <property type="evidence" value="ECO:0007669"/>
    <property type="project" value="UniProtKB-KW"/>
</dbReference>
<dbReference type="PRINTS" id="PR00081">
    <property type="entry name" value="GDHRDH"/>
</dbReference>
<protein>
    <submittedName>
        <fullName evidence="4">3-oxoacyl-[acyl-carrier protein] reductase</fullName>
    </submittedName>
</protein>
<evidence type="ECO:0000256" key="2">
    <source>
        <dbReference type="ARBA" id="ARBA00023002"/>
    </source>
</evidence>
<evidence type="ECO:0000313" key="4">
    <source>
        <dbReference type="EMBL" id="ROP45761.1"/>
    </source>
</evidence>
<organism evidence="4 5">
    <name type="scientific">Pseudokineococcus lusitanus</name>
    <dbReference type="NCBI Taxonomy" id="763993"/>
    <lineage>
        <taxon>Bacteria</taxon>
        <taxon>Bacillati</taxon>
        <taxon>Actinomycetota</taxon>
        <taxon>Actinomycetes</taxon>
        <taxon>Kineosporiales</taxon>
        <taxon>Kineosporiaceae</taxon>
        <taxon>Pseudokineococcus</taxon>
    </lineage>
</organism>
<accession>A0A3N1HTB2</accession>
<keyword evidence="5" id="KW-1185">Reference proteome</keyword>
<dbReference type="AlphaFoldDB" id="A0A3N1HTB2"/>
<evidence type="ECO:0000313" key="5">
    <source>
        <dbReference type="Proteomes" id="UP000276232"/>
    </source>
</evidence>
<dbReference type="Gene3D" id="3.40.50.720">
    <property type="entry name" value="NAD(P)-binding Rossmann-like Domain"/>
    <property type="match status" value="1"/>
</dbReference>
<dbReference type="Proteomes" id="UP000276232">
    <property type="component" value="Unassembled WGS sequence"/>
</dbReference>
<dbReference type="InParanoid" id="A0A3N1HTB2"/>
<evidence type="ECO:0000256" key="3">
    <source>
        <dbReference type="RuleBase" id="RU000363"/>
    </source>
</evidence>
<dbReference type="InterPro" id="IPR036291">
    <property type="entry name" value="NAD(P)-bd_dom_sf"/>
</dbReference>
<dbReference type="InterPro" id="IPR002347">
    <property type="entry name" value="SDR_fam"/>
</dbReference>
<dbReference type="SUPFAM" id="SSF51735">
    <property type="entry name" value="NAD(P)-binding Rossmann-fold domains"/>
    <property type="match status" value="1"/>
</dbReference>
<dbReference type="CDD" id="cd05233">
    <property type="entry name" value="SDR_c"/>
    <property type="match status" value="1"/>
</dbReference>
<comment type="similarity">
    <text evidence="1 3">Belongs to the short-chain dehydrogenases/reductases (SDR) family.</text>
</comment>
<dbReference type="EMBL" id="RJKN01000001">
    <property type="protein sequence ID" value="ROP45761.1"/>
    <property type="molecule type" value="Genomic_DNA"/>
</dbReference>
<evidence type="ECO:0000256" key="1">
    <source>
        <dbReference type="ARBA" id="ARBA00006484"/>
    </source>
</evidence>